<accession>A0A7C3IKH2</accession>
<comment type="caution">
    <text evidence="1">The sequence shown here is derived from an EMBL/GenBank/DDBJ whole genome shotgun (WGS) entry which is preliminary data.</text>
</comment>
<proteinExistence type="predicted"/>
<organism evidence="1">
    <name type="scientific">Candidatus Methanomethylicus mesodigestus</name>
    <dbReference type="NCBI Taxonomy" id="1867258"/>
    <lineage>
        <taxon>Archaea</taxon>
        <taxon>Thermoproteota</taxon>
        <taxon>Methanosuratincolia</taxon>
        <taxon>Candidatus Methanomethylicales</taxon>
        <taxon>Candidatus Methanomethylicaceae</taxon>
        <taxon>Candidatus Methanomethylicus</taxon>
    </lineage>
</organism>
<evidence type="ECO:0008006" key="2">
    <source>
        <dbReference type="Google" id="ProtNLM"/>
    </source>
</evidence>
<name>A0A7C3IKH2_9CREN</name>
<dbReference type="AlphaFoldDB" id="A0A7C3IKH2"/>
<protein>
    <recommendedName>
        <fullName evidence="2">Nitrogen fixation protein NifH</fullName>
    </recommendedName>
</protein>
<sequence length="321" mass="36310">MEGAMRWLLEGDPWVEYRTRVDLLGQAEGDPEVAKARAEMVRDAKMAPLLEELRAWPGAVLSSHKSAGQLYHKMAFVADVGFRRGDPRIEEISGKVFSHASDEGPFQLPINIPEHFGGSGRDAWGWALCDAPTIIYALAKFGYGNDDRVRKAAKFLAGLARDNGWPCAVSKELGKFRGPGRKEDPCPYATLIMMKMMLQFEEWKGSEAVHAGAEALLGLWERSREAHPYMFYMGTDFRKLKAPFIWYDIMHVLDTLSQCSWLGGDPRLLEMARIVKGKADGEGKFTPESEWKAWKGWDFGQKKEPSRWLTLLAMRILRRIG</sequence>
<dbReference type="EMBL" id="DSTX01000001">
    <property type="protein sequence ID" value="HFK19691.1"/>
    <property type="molecule type" value="Genomic_DNA"/>
</dbReference>
<reference evidence="1" key="1">
    <citation type="journal article" date="2020" name="mSystems">
        <title>Genome- and Community-Level Interaction Insights into Carbon Utilization and Element Cycling Functions of Hydrothermarchaeota in Hydrothermal Sediment.</title>
        <authorList>
            <person name="Zhou Z."/>
            <person name="Liu Y."/>
            <person name="Xu W."/>
            <person name="Pan J."/>
            <person name="Luo Z.H."/>
            <person name="Li M."/>
        </authorList>
    </citation>
    <scope>NUCLEOTIDE SEQUENCE [LARGE SCALE GENOMIC DNA]</scope>
    <source>
        <strain evidence="1">SpSt-468</strain>
    </source>
</reference>
<gene>
    <name evidence="1" type="ORF">ENS19_00210</name>
</gene>
<evidence type="ECO:0000313" key="1">
    <source>
        <dbReference type="EMBL" id="HFK19691.1"/>
    </source>
</evidence>